<protein>
    <submittedName>
        <fullName evidence="4">GNAT family N-acetyltransferase</fullName>
    </submittedName>
</protein>
<evidence type="ECO:0000256" key="2">
    <source>
        <dbReference type="ARBA" id="ARBA00023315"/>
    </source>
</evidence>
<organism evidence="4 5">
    <name type="scientific">Haloterrigena alkaliphila</name>
    <dbReference type="NCBI Taxonomy" id="2816475"/>
    <lineage>
        <taxon>Archaea</taxon>
        <taxon>Methanobacteriati</taxon>
        <taxon>Methanobacteriota</taxon>
        <taxon>Stenosarchaea group</taxon>
        <taxon>Halobacteria</taxon>
        <taxon>Halobacteriales</taxon>
        <taxon>Natrialbaceae</taxon>
        <taxon>Haloterrigena</taxon>
    </lineage>
</organism>
<evidence type="ECO:0000256" key="1">
    <source>
        <dbReference type="ARBA" id="ARBA00022679"/>
    </source>
</evidence>
<dbReference type="CDD" id="cd04301">
    <property type="entry name" value="NAT_SF"/>
    <property type="match status" value="1"/>
</dbReference>
<dbReference type="InterPro" id="IPR016181">
    <property type="entry name" value="Acyl_CoA_acyltransferase"/>
</dbReference>
<evidence type="ECO:0000259" key="3">
    <source>
        <dbReference type="PROSITE" id="PS51186"/>
    </source>
</evidence>
<accession>A0A8A2VC75</accession>
<evidence type="ECO:0000313" key="5">
    <source>
        <dbReference type="Proteomes" id="UP000663203"/>
    </source>
</evidence>
<dbReference type="InterPro" id="IPR000182">
    <property type="entry name" value="GNAT_dom"/>
</dbReference>
<dbReference type="InterPro" id="IPR050832">
    <property type="entry name" value="Bact_Acetyltransf"/>
</dbReference>
<dbReference type="GeneID" id="63187662"/>
<dbReference type="KEGG" id="hakz:J0X25_10115"/>
<feature type="domain" description="N-acetyltransferase" evidence="3">
    <location>
        <begin position="4"/>
        <end position="145"/>
    </location>
</feature>
<keyword evidence="1" id="KW-0808">Transferase</keyword>
<dbReference type="AlphaFoldDB" id="A0A8A2VC75"/>
<gene>
    <name evidence="4" type="ORF">J0X25_10115</name>
</gene>
<dbReference type="PROSITE" id="PS51186">
    <property type="entry name" value="GNAT"/>
    <property type="match status" value="1"/>
</dbReference>
<dbReference type="GO" id="GO:0016747">
    <property type="term" value="F:acyltransferase activity, transferring groups other than amino-acyl groups"/>
    <property type="evidence" value="ECO:0007669"/>
    <property type="project" value="InterPro"/>
</dbReference>
<keyword evidence="2" id="KW-0012">Acyltransferase</keyword>
<dbReference type="EMBL" id="CP071462">
    <property type="protein sequence ID" value="QSW97775.1"/>
    <property type="molecule type" value="Genomic_DNA"/>
</dbReference>
<dbReference type="PANTHER" id="PTHR43877">
    <property type="entry name" value="AMINOALKYLPHOSPHONATE N-ACETYLTRANSFERASE-RELATED-RELATED"/>
    <property type="match status" value="1"/>
</dbReference>
<keyword evidence="5" id="KW-1185">Reference proteome</keyword>
<proteinExistence type="predicted"/>
<dbReference type="Proteomes" id="UP000663203">
    <property type="component" value="Chromosome"/>
</dbReference>
<sequence length="145" mass="16557">MDDIDVRIADTEDERADAFAVRRTVFVEEQGVDEDLEYDEHDETATHFVATDGDDPIGAARLREYEDGVGKVERVAVLESRREEGVGRELMVAVENRARETGLEALKLHSQTRAADFYRRLGYERRGEEFTEAGIPHVEMRKSLE</sequence>
<dbReference type="RefSeq" id="WP_207287394.1">
    <property type="nucleotide sequence ID" value="NZ_CP071462.1"/>
</dbReference>
<dbReference type="Pfam" id="PF13673">
    <property type="entry name" value="Acetyltransf_10"/>
    <property type="match status" value="1"/>
</dbReference>
<dbReference type="SUPFAM" id="SSF55729">
    <property type="entry name" value="Acyl-CoA N-acyltransferases (Nat)"/>
    <property type="match status" value="1"/>
</dbReference>
<name>A0A8A2VC75_9EURY</name>
<evidence type="ECO:0000313" key="4">
    <source>
        <dbReference type="EMBL" id="QSW97775.1"/>
    </source>
</evidence>
<reference evidence="4 5" key="1">
    <citation type="submission" date="2021-03" db="EMBL/GenBank/DDBJ databases">
        <title>Haloterrigena longa sp. nov. and Haloterrigena limicola sp. nov., extremely halophilic archaea isolated from a salt lake.</title>
        <authorList>
            <person name="Henglin C."/>
        </authorList>
    </citation>
    <scope>NUCLEOTIDE SEQUENCE [LARGE SCALE GENOMIC DNA]</scope>
    <source>
        <strain evidence="4 5">KZCA68</strain>
    </source>
</reference>
<dbReference type="Gene3D" id="3.40.630.30">
    <property type="match status" value="1"/>
</dbReference>